<dbReference type="GO" id="GO:0005886">
    <property type="term" value="C:plasma membrane"/>
    <property type="evidence" value="ECO:0007669"/>
    <property type="project" value="UniProtKB-SubCell"/>
</dbReference>
<evidence type="ECO:0000256" key="2">
    <source>
        <dbReference type="ARBA" id="ARBA00008017"/>
    </source>
</evidence>
<feature type="transmembrane region" description="Helical" evidence="7">
    <location>
        <begin position="91"/>
        <end position="121"/>
    </location>
</feature>
<evidence type="ECO:0000259" key="8">
    <source>
        <dbReference type="Pfam" id="PF00924"/>
    </source>
</evidence>
<dbReference type="AlphaFoldDB" id="A0A840ETJ9"/>
<evidence type="ECO:0000256" key="3">
    <source>
        <dbReference type="ARBA" id="ARBA00022475"/>
    </source>
</evidence>
<evidence type="ECO:0000256" key="4">
    <source>
        <dbReference type="ARBA" id="ARBA00022692"/>
    </source>
</evidence>
<gene>
    <name evidence="10" type="ORF">GGR32_001046</name>
</gene>
<name>A0A840ETJ9_9FLAO</name>
<dbReference type="Gene3D" id="1.10.287.1260">
    <property type="match status" value="1"/>
</dbReference>
<accession>A0A840ETJ9</accession>
<sequence length="279" mass="31385">MENFISIPTLIKKYYHQLLDFIPHIIAAILILVVGLWLTRLFIKYVKKYLALKDYDLAFEQFIVSILNIILKLAVFITAASQLGIQTTSFIAIIGSATLAIGLALQGSLSNFAGGILIIILKPFKIDDYVEAQGVLGTVKSISLFYTKIKTDGNQLAVIPNGILSNNKVINYTSEGKRRDKIAIKIPYNADLKLAKDILLQLLNEQKNILKTPAPRVLLESLDDSVINLSIRYWATTKNFWDCHWYTMEQIKIRLDEAGISAPNSSHDVFLYKQNTPPE</sequence>
<proteinExistence type="inferred from homology"/>
<keyword evidence="11" id="KW-1185">Reference proteome</keyword>
<protein>
    <submittedName>
        <fullName evidence="10">Small conductance mechanosensitive channel</fullName>
    </submittedName>
</protein>
<dbReference type="InterPro" id="IPR008910">
    <property type="entry name" value="MSC_TM_helix"/>
</dbReference>
<dbReference type="RefSeq" id="WP_183477124.1">
    <property type="nucleotide sequence ID" value="NZ_JACIFO010000003.1"/>
</dbReference>
<organism evidence="10 11">
    <name type="scientific">Mesonia hippocampi</name>
    <dbReference type="NCBI Taxonomy" id="1628250"/>
    <lineage>
        <taxon>Bacteria</taxon>
        <taxon>Pseudomonadati</taxon>
        <taxon>Bacteroidota</taxon>
        <taxon>Flavobacteriia</taxon>
        <taxon>Flavobacteriales</taxon>
        <taxon>Flavobacteriaceae</taxon>
        <taxon>Mesonia</taxon>
    </lineage>
</organism>
<evidence type="ECO:0000313" key="11">
    <source>
        <dbReference type="Proteomes" id="UP000553034"/>
    </source>
</evidence>
<feature type="transmembrane region" description="Helical" evidence="7">
    <location>
        <begin position="62"/>
        <end position="85"/>
    </location>
</feature>
<dbReference type="SUPFAM" id="SSF82689">
    <property type="entry name" value="Mechanosensitive channel protein MscS (YggB), C-terminal domain"/>
    <property type="match status" value="1"/>
</dbReference>
<dbReference type="Gene3D" id="2.30.30.60">
    <property type="match status" value="1"/>
</dbReference>
<dbReference type="InterPro" id="IPR010920">
    <property type="entry name" value="LSM_dom_sf"/>
</dbReference>
<dbReference type="InterPro" id="IPR049278">
    <property type="entry name" value="MS_channel_C"/>
</dbReference>
<dbReference type="PANTHER" id="PTHR30221">
    <property type="entry name" value="SMALL-CONDUCTANCE MECHANOSENSITIVE CHANNEL"/>
    <property type="match status" value="1"/>
</dbReference>
<dbReference type="InterPro" id="IPR011066">
    <property type="entry name" value="MscS_channel_C_sf"/>
</dbReference>
<evidence type="ECO:0000256" key="5">
    <source>
        <dbReference type="ARBA" id="ARBA00022989"/>
    </source>
</evidence>
<comment type="caution">
    <text evidence="10">The sequence shown here is derived from an EMBL/GenBank/DDBJ whole genome shotgun (WGS) entry which is preliminary data.</text>
</comment>
<evidence type="ECO:0000256" key="7">
    <source>
        <dbReference type="SAM" id="Phobius"/>
    </source>
</evidence>
<dbReference type="InterPro" id="IPR023408">
    <property type="entry name" value="MscS_beta-dom_sf"/>
</dbReference>
<keyword evidence="4 7" id="KW-0812">Transmembrane</keyword>
<evidence type="ECO:0000256" key="1">
    <source>
        <dbReference type="ARBA" id="ARBA00004651"/>
    </source>
</evidence>
<evidence type="ECO:0000313" key="10">
    <source>
        <dbReference type="EMBL" id="MBB4118766.1"/>
    </source>
</evidence>
<dbReference type="InterPro" id="IPR006685">
    <property type="entry name" value="MscS_channel_2nd"/>
</dbReference>
<dbReference type="Gene3D" id="3.30.70.100">
    <property type="match status" value="1"/>
</dbReference>
<keyword evidence="3" id="KW-1003">Cell membrane</keyword>
<feature type="domain" description="Mechanosensitive ion channel MscS C-terminal" evidence="9">
    <location>
        <begin position="181"/>
        <end position="261"/>
    </location>
</feature>
<dbReference type="Proteomes" id="UP000553034">
    <property type="component" value="Unassembled WGS sequence"/>
</dbReference>
<dbReference type="Pfam" id="PF00924">
    <property type="entry name" value="MS_channel_2nd"/>
    <property type="match status" value="1"/>
</dbReference>
<dbReference type="GO" id="GO:0008381">
    <property type="term" value="F:mechanosensitive monoatomic ion channel activity"/>
    <property type="evidence" value="ECO:0007669"/>
    <property type="project" value="InterPro"/>
</dbReference>
<dbReference type="Pfam" id="PF21082">
    <property type="entry name" value="MS_channel_3rd"/>
    <property type="match status" value="1"/>
</dbReference>
<dbReference type="InterPro" id="IPR011014">
    <property type="entry name" value="MscS_channel_TM-2"/>
</dbReference>
<dbReference type="EMBL" id="JACIFO010000003">
    <property type="protein sequence ID" value="MBB4118766.1"/>
    <property type="molecule type" value="Genomic_DNA"/>
</dbReference>
<feature type="domain" description="Mechanosensitive ion channel MscS" evidence="8">
    <location>
        <begin position="108"/>
        <end position="173"/>
    </location>
</feature>
<dbReference type="Pfam" id="PF05552">
    <property type="entry name" value="MS_channel_1st_1"/>
    <property type="match status" value="1"/>
</dbReference>
<evidence type="ECO:0000256" key="6">
    <source>
        <dbReference type="ARBA" id="ARBA00023136"/>
    </source>
</evidence>
<dbReference type="SUPFAM" id="SSF82861">
    <property type="entry name" value="Mechanosensitive channel protein MscS (YggB), transmembrane region"/>
    <property type="match status" value="1"/>
</dbReference>
<comment type="similarity">
    <text evidence="2">Belongs to the MscS (TC 1.A.23) family.</text>
</comment>
<feature type="transmembrane region" description="Helical" evidence="7">
    <location>
        <begin position="21"/>
        <end position="42"/>
    </location>
</feature>
<evidence type="ECO:0000259" key="9">
    <source>
        <dbReference type="Pfam" id="PF21082"/>
    </source>
</evidence>
<dbReference type="InterPro" id="IPR045275">
    <property type="entry name" value="MscS_archaea/bacteria_type"/>
</dbReference>
<keyword evidence="6 7" id="KW-0472">Membrane</keyword>
<keyword evidence="5 7" id="KW-1133">Transmembrane helix</keyword>
<reference evidence="10 11" key="1">
    <citation type="submission" date="2020-08" db="EMBL/GenBank/DDBJ databases">
        <title>Genomic Encyclopedia of Type Strains, Phase IV (KMG-IV): sequencing the most valuable type-strain genomes for metagenomic binning, comparative biology and taxonomic classification.</title>
        <authorList>
            <person name="Goeker M."/>
        </authorList>
    </citation>
    <scope>NUCLEOTIDE SEQUENCE [LARGE SCALE GENOMIC DNA]</scope>
    <source>
        <strain evidence="10 11">DSM 29568</strain>
    </source>
</reference>
<dbReference type="PANTHER" id="PTHR30221:SF1">
    <property type="entry name" value="SMALL-CONDUCTANCE MECHANOSENSITIVE CHANNEL"/>
    <property type="match status" value="1"/>
</dbReference>
<comment type="subcellular location">
    <subcellularLocation>
        <location evidence="1">Cell membrane</location>
        <topology evidence="1">Multi-pass membrane protein</topology>
    </subcellularLocation>
</comment>
<dbReference type="SUPFAM" id="SSF50182">
    <property type="entry name" value="Sm-like ribonucleoproteins"/>
    <property type="match status" value="1"/>
</dbReference>